<dbReference type="InterPro" id="IPR001841">
    <property type="entry name" value="Znf_RING"/>
</dbReference>
<dbReference type="PROSITE" id="PS50089">
    <property type="entry name" value="ZF_RING_2"/>
    <property type="match status" value="1"/>
</dbReference>
<dbReference type="CDD" id="cd19762">
    <property type="entry name" value="Bbox2_TRIM7-like"/>
    <property type="match status" value="1"/>
</dbReference>
<dbReference type="InterPro" id="IPR001870">
    <property type="entry name" value="B30.2/SPRY"/>
</dbReference>
<dbReference type="Pfam" id="PF13765">
    <property type="entry name" value="PRY"/>
    <property type="match status" value="1"/>
</dbReference>
<dbReference type="InterPro" id="IPR017907">
    <property type="entry name" value="Znf_RING_CS"/>
</dbReference>
<dbReference type="InterPro" id="IPR006574">
    <property type="entry name" value="PRY"/>
</dbReference>
<dbReference type="InterPro" id="IPR013083">
    <property type="entry name" value="Znf_RING/FYVE/PHD"/>
</dbReference>
<dbReference type="SMART" id="SM00336">
    <property type="entry name" value="BBOX"/>
    <property type="match status" value="1"/>
</dbReference>
<organism evidence="12 13">
    <name type="scientific">Phrynosoma platyrhinos</name>
    <name type="common">Desert horned lizard</name>
    <dbReference type="NCBI Taxonomy" id="52577"/>
    <lineage>
        <taxon>Eukaryota</taxon>
        <taxon>Metazoa</taxon>
        <taxon>Chordata</taxon>
        <taxon>Craniata</taxon>
        <taxon>Vertebrata</taxon>
        <taxon>Euteleostomi</taxon>
        <taxon>Lepidosauria</taxon>
        <taxon>Squamata</taxon>
        <taxon>Bifurcata</taxon>
        <taxon>Unidentata</taxon>
        <taxon>Episquamata</taxon>
        <taxon>Toxicofera</taxon>
        <taxon>Iguania</taxon>
        <taxon>Phrynosomatidae</taxon>
        <taxon>Phrynosomatinae</taxon>
        <taxon>Phrynosoma</taxon>
    </lineage>
</organism>
<keyword evidence="4 7" id="KW-0863">Zinc-finger</keyword>
<dbReference type="SMART" id="SM00589">
    <property type="entry name" value="PRY"/>
    <property type="match status" value="1"/>
</dbReference>
<evidence type="ECO:0000256" key="2">
    <source>
        <dbReference type="ARBA" id="ARBA00022699"/>
    </source>
</evidence>
<evidence type="ECO:0000313" key="13">
    <source>
        <dbReference type="Proteomes" id="UP000826234"/>
    </source>
</evidence>
<sequence>MADGGGGIPIQDLCEEATCPICLDYFKDPVTLECGHNFCQGCLTRCWEETEAEASCPQCREKIQQRHLRPNQQLANFVEITKKLRGQGAKGDDGKGAVCEKHQEPLKLFCKDDETPICVVCDRSKEHKNHEVVPVEEASQEYRKQIEAERQKTTTELRKLRQFLDEQETLRLAQMEELEKVIIQIREKNLASLSQELASLESLIQEMEEKQQQPASELLQDVRRILMSTEKRENLEKTVAFPPWLTWMISDIFDISPFLEVVLKQLKANVTLDPDTAFPQLVVSEDRKSVTCGDKPQDLPDFPERFDKHAYVLGCEGFTAGRHFWEVFVETEEEWAVGVARKSVRRKGYVNISPEEGIWAVGKWDGAYRVPDSHAQSVLSLRREPKTIAVSLNCAGGRVAFYDTDTRVLLHIFSGVSFSGEALLPFFWLRGQRANIQISFL</sequence>
<keyword evidence="2" id="KW-0800">Toxin</keyword>
<feature type="domain" description="RING-type" evidence="9">
    <location>
        <begin position="19"/>
        <end position="60"/>
    </location>
</feature>
<reference evidence="12 13" key="1">
    <citation type="journal article" date="2022" name="Gigascience">
        <title>A chromosome-level genome assembly and annotation of the desert horned lizard, Phrynosoma platyrhinos, provides insight into chromosomal rearrangements among reptiles.</title>
        <authorList>
            <person name="Koochekian N."/>
            <person name="Ascanio A."/>
            <person name="Farleigh K."/>
            <person name="Card D.C."/>
            <person name="Schield D.R."/>
            <person name="Castoe T.A."/>
            <person name="Jezkova T."/>
        </authorList>
    </citation>
    <scope>NUCLEOTIDE SEQUENCE [LARGE SCALE GENOMIC DNA]</scope>
    <source>
        <strain evidence="12">NK-2021</strain>
    </source>
</reference>
<dbReference type="Gene3D" id="2.60.120.920">
    <property type="match status" value="1"/>
</dbReference>
<dbReference type="Gene3D" id="3.30.40.10">
    <property type="entry name" value="Zinc/RING finger domain, C3HC4 (zinc finger)"/>
    <property type="match status" value="1"/>
</dbReference>
<dbReference type="InterPro" id="IPR050143">
    <property type="entry name" value="TRIM/RBCC"/>
</dbReference>
<evidence type="ECO:0000259" key="10">
    <source>
        <dbReference type="PROSITE" id="PS50119"/>
    </source>
</evidence>
<evidence type="ECO:0000259" key="9">
    <source>
        <dbReference type="PROSITE" id="PS50089"/>
    </source>
</evidence>
<evidence type="ECO:0000256" key="7">
    <source>
        <dbReference type="PROSITE-ProRule" id="PRU00024"/>
    </source>
</evidence>
<dbReference type="PRINTS" id="PR01407">
    <property type="entry name" value="BUTYPHLNCDUF"/>
</dbReference>
<evidence type="ECO:0000259" key="11">
    <source>
        <dbReference type="PROSITE" id="PS50188"/>
    </source>
</evidence>
<dbReference type="InterPro" id="IPR013320">
    <property type="entry name" value="ConA-like_dom_sf"/>
</dbReference>
<dbReference type="Pfam" id="PF00622">
    <property type="entry name" value="SPRY"/>
    <property type="match status" value="1"/>
</dbReference>
<keyword evidence="8" id="KW-0175">Coiled coil</keyword>
<dbReference type="Pfam" id="PF00643">
    <property type="entry name" value="zf-B_box"/>
    <property type="match status" value="1"/>
</dbReference>
<evidence type="ECO:0000256" key="5">
    <source>
        <dbReference type="ARBA" id="ARBA00022833"/>
    </source>
</evidence>
<dbReference type="CDD" id="cd12888">
    <property type="entry name" value="SPRY_PRY_TRIM7_like"/>
    <property type="match status" value="1"/>
</dbReference>
<dbReference type="InterPro" id="IPR003879">
    <property type="entry name" value="Butyrophylin_SPRY"/>
</dbReference>
<dbReference type="EMBL" id="JAIPUX010000439">
    <property type="protein sequence ID" value="KAH0630514.1"/>
    <property type="molecule type" value="Genomic_DNA"/>
</dbReference>
<dbReference type="PROSITE" id="PS50119">
    <property type="entry name" value="ZF_BBOX"/>
    <property type="match status" value="1"/>
</dbReference>
<keyword evidence="2" id="KW-0528">Neurotoxin</keyword>
<name>A0ABQ7TLX5_PHRPL</name>
<dbReference type="Gene3D" id="3.30.160.60">
    <property type="entry name" value="Classic Zinc Finger"/>
    <property type="match status" value="1"/>
</dbReference>
<dbReference type="SUPFAM" id="SSF49899">
    <property type="entry name" value="Concanavalin A-like lectins/glucanases"/>
    <property type="match status" value="1"/>
</dbReference>
<dbReference type="InterPro" id="IPR000315">
    <property type="entry name" value="Znf_B-box"/>
</dbReference>
<gene>
    <name evidence="12" type="ORF">JD844_013604</name>
</gene>
<dbReference type="InterPro" id="IPR043136">
    <property type="entry name" value="B30.2/SPRY_sf"/>
</dbReference>
<evidence type="ECO:0000256" key="3">
    <source>
        <dbReference type="ARBA" id="ARBA00022723"/>
    </source>
</evidence>
<evidence type="ECO:0000256" key="8">
    <source>
        <dbReference type="SAM" id="Coils"/>
    </source>
</evidence>
<accession>A0ABQ7TLX5</accession>
<feature type="domain" description="B30.2/SPRY" evidence="11">
    <location>
        <begin position="250"/>
        <end position="441"/>
    </location>
</feature>
<feature type="coiled-coil region" evidence="8">
    <location>
        <begin position="143"/>
        <end position="213"/>
    </location>
</feature>
<protein>
    <recommendedName>
        <fullName evidence="14">Zinc finger protein RFP-like</fullName>
    </recommendedName>
</protein>
<evidence type="ECO:0000256" key="4">
    <source>
        <dbReference type="ARBA" id="ARBA00022771"/>
    </source>
</evidence>
<evidence type="ECO:0000313" key="12">
    <source>
        <dbReference type="EMBL" id="KAH0630514.1"/>
    </source>
</evidence>
<keyword evidence="13" id="KW-1185">Reference proteome</keyword>
<dbReference type="CDD" id="cd16594">
    <property type="entry name" value="RING-HC_TRIM7-like_C-IV"/>
    <property type="match status" value="1"/>
</dbReference>
<evidence type="ECO:0000256" key="6">
    <source>
        <dbReference type="ARBA" id="ARBA00034460"/>
    </source>
</evidence>
<dbReference type="PROSITE" id="PS50188">
    <property type="entry name" value="B302_SPRY"/>
    <property type="match status" value="1"/>
</dbReference>
<dbReference type="SUPFAM" id="SSF57845">
    <property type="entry name" value="B-box zinc-binding domain"/>
    <property type="match status" value="1"/>
</dbReference>
<comment type="caution">
    <text evidence="12">The sequence shown here is derived from an EMBL/GenBank/DDBJ whole genome shotgun (WGS) entry which is preliminary data.</text>
</comment>
<dbReference type="PANTHER" id="PTHR24103">
    <property type="entry name" value="E3 UBIQUITIN-PROTEIN LIGASE TRIM"/>
    <property type="match status" value="1"/>
</dbReference>
<dbReference type="Pfam" id="PF15227">
    <property type="entry name" value="zf-C3HC4_4"/>
    <property type="match status" value="1"/>
</dbReference>
<evidence type="ECO:0000256" key="1">
    <source>
        <dbReference type="ARBA" id="ARBA00009651"/>
    </source>
</evidence>
<dbReference type="SMART" id="SM00449">
    <property type="entry name" value="SPRY"/>
    <property type="match status" value="1"/>
</dbReference>
<dbReference type="SMART" id="SM00184">
    <property type="entry name" value="RING"/>
    <property type="match status" value="1"/>
</dbReference>
<dbReference type="PROSITE" id="PS00518">
    <property type="entry name" value="ZF_RING_1"/>
    <property type="match status" value="1"/>
</dbReference>
<proteinExistence type="inferred from homology"/>
<comment type="similarity">
    <text evidence="1">Belongs to the ohanin/vespryn family.</text>
</comment>
<comment type="function">
    <text evidence="6">Neurotoxin that produces dose-dependent hypolocomotion and hyperalgesia in mice. May directly act on the central nervous system, as it is 6500-fold more potent when administered intracerebroventricularly than intraperitoneal.</text>
</comment>
<keyword evidence="3" id="KW-0479">Metal-binding</keyword>
<dbReference type="InterPro" id="IPR003877">
    <property type="entry name" value="SPRY_dom"/>
</dbReference>
<dbReference type="SUPFAM" id="SSF57850">
    <property type="entry name" value="RING/U-box"/>
    <property type="match status" value="1"/>
</dbReference>
<dbReference type="Proteomes" id="UP000826234">
    <property type="component" value="Unassembled WGS sequence"/>
</dbReference>
<feature type="domain" description="B box-type" evidence="10">
    <location>
        <begin position="94"/>
        <end position="135"/>
    </location>
</feature>
<keyword evidence="5" id="KW-0862">Zinc</keyword>
<evidence type="ECO:0008006" key="14">
    <source>
        <dbReference type="Google" id="ProtNLM"/>
    </source>
</evidence>